<sequence>MPETPESQYGDFVSRMTDIASEVSITWCESATAETLASSLGADPSSVGPRTLSAANEESYEHIMEGYGGRTLLIAGAGRWFTVVEPGDTHASRAVHRLSRSGEAVSVVFGDTLSHYSLLYARQGRLLCRLRWLDDPAGDVGHLGHLLDDLLLTADPSATTWKIHALTLAERITGVRLDTAWLAREHPRYIRAG</sequence>
<evidence type="ECO:0000313" key="2">
    <source>
        <dbReference type="Proteomes" id="UP001597024"/>
    </source>
</evidence>
<evidence type="ECO:0000313" key="1">
    <source>
        <dbReference type="EMBL" id="MFD0883383.1"/>
    </source>
</evidence>
<evidence type="ECO:0008006" key="3">
    <source>
        <dbReference type="Google" id="ProtNLM"/>
    </source>
</evidence>
<protein>
    <recommendedName>
        <fullName evidence="3">SUKH-4 immunity protein of toxin-antitoxin system</fullName>
    </recommendedName>
</protein>
<reference evidence="2" key="1">
    <citation type="journal article" date="2019" name="Int. J. Syst. Evol. Microbiol.">
        <title>The Global Catalogue of Microorganisms (GCM) 10K type strain sequencing project: providing services to taxonomists for standard genome sequencing and annotation.</title>
        <authorList>
            <consortium name="The Broad Institute Genomics Platform"/>
            <consortium name="The Broad Institute Genome Sequencing Center for Infectious Disease"/>
            <person name="Wu L."/>
            <person name="Ma J."/>
        </authorList>
    </citation>
    <scope>NUCLEOTIDE SEQUENCE [LARGE SCALE GENOMIC DNA]</scope>
    <source>
        <strain evidence="2">CCUG 62974</strain>
    </source>
</reference>
<proteinExistence type="predicted"/>
<dbReference type="EMBL" id="JBHTHX010000032">
    <property type="protein sequence ID" value="MFD0883383.1"/>
    <property type="molecule type" value="Genomic_DNA"/>
</dbReference>
<name>A0ABW3DHK2_9ACTN</name>
<accession>A0ABW3DHK2</accession>
<keyword evidence="2" id="KW-1185">Reference proteome</keyword>
<gene>
    <name evidence="1" type="ORF">ACFQ08_02255</name>
</gene>
<dbReference type="Proteomes" id="UP001597024">
    <property type="component" value="Unassembled WGS sequence"/>
</dbReference>
<organism evidence="1 2">
    <name type="scientific">Streptosporangium algeriense</name>
    <dbReference type="NCBI Taxonomy" id="1682748"/>
    <lineage>
        <taxon>Bacteria</taxon>
        <taxon>Bacillati</taxon>
        <taxon>Actinomycetota</taxon>
        <taxon>Actinomycetes</taxon>
        <taxon>Streptosporangiales</taxon>
        <taxon>Streptosporangiaceae</taxon>
        <taxon>Streptosporangium</taxon>
    </lineage>
</organism>
<comment type="caution">
    <text evidence="1">The sequence shown here is derived from an EMBL/GenBank/DDBJ whole genome shotgun (WGS) entry which is preliminary data.</text>
</comment>